<dbReference type="PANTHER" id="PTHR24388">
    <property type="entry name" value="ZINC FINGER PROTEIN"/>
    <property type="match status" value="1"/>
</dbReference>
<keyword evidence="9" id="KW-1185">Reference proteome</keyword>
<evidence type="ECO:0000256" key="2">
    <source>
        <dbReference type="ARBA" id="ARBA00022737"/>
    </source>
</evidence>
<feature type="domain" description="C2H2-type" evidence="7">
    <location>
        <begin position="47"/>
        <end position="70"/>
    </location>
</feature>
<keyword evidence="2" id="KW-0677">Repeat</keyword>
<evidence type="ECO:0000256" key="3">
    <source>
        <dbReference type="ARBA" id="ARBA00022771"/>
    </source>
</evidence>
<dbReference type="EMBL" id="JANPWZ010003430">
    <property type="protein sequence ID" value="KAJ3552696.1"/>
    <property type="molecule type" value="Genomic_DNA"/>
</dbReference>
<evidence type="ECO:0000313" key="9">
    <source>
        <dbReference type="Proteomes" id="UP001148614"/>
    </source>
</evidence>
<keyword evidence="1" id="KW-0479">Metal-binding</keyword>
<organism evidence="8 9">
    <name type="scientific">Xylaria arbuscula</name>
    <dbReference type="NCBI Taxonomy" id="114810"/>
    <lineage>
        <taxon>Eukaryota</taxon>
        <taxon>Fungi</taxon>
        <taxon>Dikarya</taxon>
        <taxon>Ascomycota</taxon>
        <taxon>Pezizomycotina</taxon>
        <taxon>Sordariomycetes</taxon>
        <taxon>Xylariomycetidae</taxon>
        <taxon>Xylariales</taxon>
        <taxon>Xylariaceae</taxon>
        <taxon>Xylaria</taxon>
    </lineage>
</organism>
<evidence type="ECO:0000259" key="7">
    <source>
        <dbReference type="PROSITE" id="PS50157"/>
    </source>
</evidence>
<protein>
    <recommendedName>
        <fullName evidence="7">C2H2-type domain-containing protein</fullName>
    </recommendedName>
</protein>
<evidence type="ECO:0000256" key="6">
    <source>
        <dbReference type="PROSITE-ProRule" id="PRU00042"/>
    </source>
</evidence>
<dbReference type="GO" id="GO:0008270">
    <property type="term" value="F:zinc ion binding"/>
    <property type="evidence" value="ECO:0007669"/>
    <property type="project" value="UniProtKB-KW"/>
</dbReference>
<dbReference type="PROSITE" id="PS50157">
    <property type="entry name" value="ZINC_FINGER_C2H2_2"/>
    <property type="match status" value="2"/>
</dbReference>
<evidence type="ECO:0000256" key="4">
    <source>
        <dbReference type="ARBA" id="ARBA00022833"/>
    </source>
</evidence>
<evidence type="ECO:0000256" key="5">
    <source>
        <dbReference type="ARBA" id="ARBA00023242"/>
    </source>
</evidence>
<dbReference type="GO" id="GO:0000978">
    <property type="term" value="F:RNA polymerase II cis-regulatory region sequence-specific DNA binding"/>
    <property type="evidence" value="ECO:0007669"/>
    <property type="project" value="TreeGrafter"/>
</dbReference>
<evidence type="ECO:0000313" key="8">
    <source>
        <dbReference type="EMBL" id="KAJ3552696.1"/>
    </source>
</evidence>
<dbReference type="Proteomes" id="UP001148614">
    <property type="component" value="Unassembled WGS sequence"/>
</dbReference>
<dbReference type="Pfam" id="PF00096">
    <property type="entry name" value="zf-C2H2"/>
    <property type="match status" value="1"/>
</dbReference>
<gene>
    <name evidence="8" type="ORF">NPX13_g11052</name>
</gene>
<evidence type="ECO:0000256" key="1">
    <source>
        <dbReference type="ARBA" id="ARBA00022723"/>
    </source>
</evidence>
<keyword evidence="5" id="KW-0539">Nucleus</keyword>
<name>A0A9W8N3E3_9PEZI</name>
<dbReference type="InterPro" id="IPR050527">
    <property type="entry name" value="Snail/Krueppel_Znf"/>
</dbReference>
<dbReference type="SMART" id="SM00355">
    <property type="entry name" value="ZnF_C2H2"/>
    <property type="match status" value="5"/>
</dbReference>
<keyword evidence="3 6" id="KW-0863">Zinc-finger</keyword>
<dbReference type="SUPFAM" id="SSF57667">
    <property type="entry name" value="beta-beta-alpha zinc fingers"/>
    <property type="match status" value="1"/>
</dbReference>
<proteinExistence type="predicted"/>
<accession>A0A9W8N3E3</accession>
<dbReference type="GO" id="GO:0000981">
    <property type="term" value="F:DNA-binding transcription factor activity, RNA polymerase II-specific"/>
    <property type="evidence" value="ECO:0007669"/>
    <property type="project" value="TreeGrafter"/>
</dbReference>
<dbReference type="Gene3D" id="3.30.160.60">
    <property type="entry name" value="Classic Zinc Finger"/>
    <property type="match status" value="2"/>
</dbReference>
<dbReference type="VEuPathDB" id="FungiDB:F4678DRAFT_483751"/>
<dbReference type="PROSITE" id="PS00028">
    <property type="entry name" value="ZINC_FINGER_C2H2_1"/>
    <property type="match status" value="2"/>
</dbReference>
<reference evidence="8" key="1">
    <citation type="submission" date="2022-07" db="EMBL/GenBank/DDBJ databases">
        <title>Genome Sequence of Xylaria arbuscula.</title>
        <authorList>
            <person name="Buettner E."/>
        </authorList>
    </citation>
    <scope>NUCLEOTIDE SEQUENCE</scope>
    <source>
        <strain evidence="8">VT107</strain>
    </source>
</reference>
<dbReference type="AlphaFoldDB" id="A0A9W8N3E3"/>
<dbReference type="PANTHER" id="PTHR24388:SF53">
    <property type="entry name" value="CHORION TRANSCRIPTION FACTOR CF2-RELATED"/>
    <property type="match status" value="1"/>
</dbReference>
<dbReference type="InterPro" id="IPR036236">
    <property type="entry name" value="Znf_C2H2_sf"/>
</dbReference>
<comment type="caution">
    <text evidence="8">The sequence shown here is derived from an EMBL/GenBank/DDBJ whole genome shotgun (WGS) entry which is preliminary data.</text>
</comment>
<feature type="domain" description="C2H2-type" evidence="7">
    <location>
        <begin position="306"/>
        <end position="337"/>
    </location>
</feature>
<dbReference type="InterPro" id="IPR013087">
    <property type="entry name" value="Znf_C2H2_type"/>
</dbReference>
<keyword evidence="4" id="KW-0862">Zinc</keyword>
<sequence length="408" mass="45790">MSTNALSAKSDRSNEGRPLQSLICPKCNVKYPNIHELLTHQAAEKHFACDQCALCFSGEIGLLDHKRKDHRPDINLECFGCHAHFTRAGSFWEHLESGKCRVIDPRDLTRLRNKRLEFAKQLEERKTTWEDVDSHVESHINGDNTWASDFEQQITPAGLVAAPVLRSRPVPISTANAHPLYYRIEDFPVLPTNRKGPTAPSPGVEKKENVWLNRKATKAAAVHTPAKTSISYNSVPPPVSYEPSPPSVTKHTFDELGLNRRVHTAQARKSSAEFGQHDATSNGLIINPDSHNYNANAFYNELLQKFVCPYKICNKKYNDAHSLTRHLRSPAHAGGRMVCIRCKKAFPTVANLIGHMESSTTNCRIRDTDDFRRALGQLTGGILDFHARSDTFLIDEKSVQELLNLRSA</sequence>